<sequence length="167" mass="18605">MTESATTASTATAAVDTAGPSAAPAHDAAAFDRLVAFYEHLSEAGVGRFAEFYSPDAYFKDPFNEVRGIGAIQRIFQHMFRQVQGPRFVVTQRFCGSDGVMLIWQLRYRTRWLKPADQVMHGSTHLRFAPDGKVCYHRDYWDTGEELYARVPLVGCIVRGVARALAA</sequence>
<keyword evidence="3" id="KW-1185">Reference proteome</keyword>
<dbReference type="InterPro" id="IPR037401">
    <property type="entry name" value="SnoaL-like"/>
</dbReference>
<name>A0A5C1E7D4_9RHOO</name>
<dbReference type="KEGG" id="otr:OTERR_06620"/>
<dbReference type="AlphaFoldDB" id="A0A5C1E7D4"/>
<gene>
    <name evidence="2" type="ORF">OTERR_06620</name>
</gene>
<reference evidence="2 3" key="1">
    <citation type="submission" date="2017-07" db="EMBL/GenBank/DDBJ databases">
        <title>Complete genome sequence of Oryzomicrobium terrae TPP412.</title>
        <authorList>
            <person name="Chiu L.-W."/>
            <person name="Lo K.-J."/>
            <person name="Tsai Y.-M."/>
            <person name="Lin S.-S."/>
            <person name="Kuo C.-H."/>
            <person name="Liu C.-T."/>
        </authorList>
    </citation>
    <scope>NUCLEOTIDE SEQUENCE [LARGE SCALE GENOMIC DNA]</scope>
    <source>
        <strain evidence="2 3">TPP412</strain>
    </source>
</reference>
<accession>A0A5C1E7D4</accession>
<dbReference type="SUPFAM" id="SSF54427">
    <property type="entry name" value="NTF2-like"/>
    <property type="match status" value="1"/>
</dbReference>
<organism evidence="2 3">
    <name type="scientific">Oryzomicrobium terrae</name>
    <dbReference type="NCBI Taxonomy" id="1735038"/>
    <lineage>
        <taxon>Bacteria</taxon>
        <taxon>Pseudomonadati</taxon>
        <taxon>Pseudomonadota</taxon>
        <taxon>Betaproteobacteria</taxon>
        <taxon>Rhodocyclales</taxon>
        <taxon>Rhodocyclaceae</taxon>
        <taxon>Oryzomicrobium</taxon>
    </lineage>
</organism>
<dbReference type="Gene3D" id="3.10.450.50">
    <property type="match status" value="1"/>
</dbReference>
<dbReference type="EMBL" id="CP022579">
    <property type="protein sequence ID" value="QEL64138.1"/>
    <property type="molecule type" value="Genomic_DNA"/>
</dbReference>
<protein>
    <recommendedName>
        <fullName evidence="1">SnoaL-like domain-containing protein</fullName>
    </recommendedName>
</protein>
<evidence type="ECO:0000313" key="2">
    <source>
        <dbReference type="EMBL" id="QEL64138.1"/>
    </source>
</evidence>
<feature type="domain" description="SnoaL-like" evidence="1">
    <location>
        <begin position="36"/>
        <end position="137"/>
    </location>
</feature>
<evidence type="ECO:0000313" key="3">
    <source>
        <dbReference type="Proteomes" id="UP000323671"/>
    </source>
</evidence>
<evidence type="ECO:0000259" key="1">
    <source>
        <dbReference type="Pfam" id="PF12680"/>
    </source>
</evidence>
<dbReference type="Pfam" id="PF12680">
    <property type="entry name" value="SnoaL_2"/>
    <property type="match status" value="1"/>
</dbReference>
<proteinExistence type="predicted"/>
<dbReference type="Proteomes" id="UP000323671">
    <property type="component" value="Chromosome"/>
</dbReference>
<dbReference type="InterPro" id="IPR032710">
    <property type="entry name" value="NTF2-like_dom_sf"/>
</dbReference>
<dbReference type="RefSeq" id="WP_149424859.1">
    <property type="nucleotide sequence ID" value="NZ_CP022579.1"/>
</dbReference>